<comment type="caution">
    <text evidence="2">The sequence shown here is derived from an EMBL/GenBank/DDBJ whole genome shotgun (WGS) entry which is preliminary data.</text>
</comment>
<name>A0ABW2U8P9_9BACT</name>
<evidence type="ECO:0000313" key="3">
    <source>
        <dbReference type="Proteomes" id="UP001596513"/>
    </source>
</evidence>
<gene>
    <name evidence="2" type="ORF">ACFQT0_18910</name>
</gene>
<evidence type="ECO:0000256" key="1">
    <source>
        <dbReference type="SAM" id="MobiDB-lite"/>
    </source>
</evidence>
<reference evidence="3" key="1">
    <citation type="journal article" date="2019" name="Int. J. Syst. Evol. Microbiol.">
        <title>The Global Catalogue of Microorganisms (GCM) 10K type strain sequencing project: providing services to taxonomists for standard genome sequencing and annotation.</title>
        <authorList>
            <consortium name="The Broad Institute Genomics Platform"/>
            <consortium name="The Broad Institute Genome Sequencing Center for Infectious Disease"/>
            <person name="Wu L."/>
            <person name="Ma J."/>
        </authorList>
    </citation>
    <scope>NUCLEOTIDE SEQUENCE [LARGE SCALE GENOMIC DNA]</scope>
    <source>
        <strain evidence="3">JCM 19635</strain>
    </source>
</reference>
<feature type="compositionally biased region" description="Low complexity" evidence="1">
    <location>
        <begin position="67"/>
        <end position="77"/>
    </location>
</feature>
<dbReference type="EMBL" id="JBHTEK010000001">
    <property type="protein sequence ID" value="MFC7669192.1"/>
    <property type="molecule type" value="Genomic_DNA"/>
</dbReference>
<keyword evidence="3" id="KW-1185">Reference proteome</keyword>
<sequence>MQPTGYSFTFTNRATLAEITEGRYAVNYYNAEGKVIETAKGRFAGLAPGASRNQSVTFPRPPDTARTEVTVTEVVAE</sequence>
<proteinExistence type="predicted"/>
<dbReference type="Proteomes" id="UP001596513">
    <property type="component" value="Unassembled WGS sequence"/>
</dbReference>
<organism evidence="2 3">
    <name type="scientific">Hymenobacter humi</name>
    <dbReference type="NCBI Taxonomy" id="1411620"/>
    <lineage>
        <taxon>Bacteria</taxon>
        <taxon>Pseudomonadati</taxon>
        <taxon>Bacteroidota</taxon>
        <taxon>Cytophagia</taxon>
        <taxon>Cytophagales</taxon>
        <taxon>Hymenobacteraceae</taxon>
        <taxon>Hymenobacter</taxon>
    </lineage>
</organism>
<feature type="region of interest" description="Disordered" evidence="1">
    <location>
        <begin position="50"/>
        <end position="77"/>
    </location>
</feature>
<protein>
    <submittedName>
        <fullName evidence="2">Uncharacterized protein</fullName>
    </submittedName>
</protein>
<accession>A0ABW2U8P9</accession>
<dbReference type="RefSeq" id="WP_380204706.1">
    <property type="nucleotide sequence ID" value="NZ_JBHTEK010000001.1"/>
</dbReference>
<evidence type="ECO:0000313" key="2">
    <source>
        <dbReference type="EMBL" id="MFC7669192.1"/>
    </source>
</evidence>